<dbReference type="InterPro" id="IPR011055">
    <property type="entry name" value="Dup_hybrid_motif"/>
</dbReference>
<dbReference type="Pfam" id="PF01551">
    <property type="entry name" value="Peptidase_M23"/>
    <property type="match status" value="1"/>
</dbReference>
<reference evidence="2 3" key="1">
    <citation type="submission" date="2016-09" db="EMBL/GenBank/DDBJ databases">
        <authorList>
            <person name="Laine KS P."/>
        </authorList>
    </citation>
    <scope>NUCLEOTIDE SEQUENCE [LARGE SCALE GENOMIC DNA]</scope>
    <source>
        <strain evidence="2">PFRJS-23</strain>
    </source>
</reference>
<organism evidence="2 3">
    <name type="scientific">Propionibacterium freudenreichii</name>
    <dbReference type="NCBI Taxonomy" id="1744"/>
    <lineage>
        <taxon>Bacteria</taxon>
        <taxon>Bacillati</taxon>
        <taxon>Actinomycetota</taxon>
        <taxon>Actinomycetes</taxon>
        <taxon>Propionibacteriales</taxon>
        <taxon>Propionibacteriaceae</taxon>
        <taxon>Propionibacterium</taxon>
    </lineage>
</organism>
<dbReference type="AlphaFoldDB" id="A0A0A8RYS7"/>
<dbReference type="PANTHER" id="PTHR21666:SF270">
    <property type="entry name" value="MUREIN HYDROLASE ACTIVATOR ENVC"/>
    <property type="match status" value="1"/>
</dbReference>
<protein>
    <submittedName>
        <fullName evidence="2">Secreted peptidase</fullName>
    </submittedName>
</protein>
<sequence length="290" mass="31269">MMRMLKAASPWLLRACVLLVALSFVIEVPVWLVFAPLGLAIAVPSPRADDESPQTMHAPVTGRWVAINSPATKVPSHGVRTLGQAFAVDILQASDSPRESAPGWQWRQAEPQEFPSFGEPVLAAGCGTVIAAHDGKRDHRARNTWPGLIYMMSLEAFGRELAGHRSIIGNHVILDHSDGTFSMYAHLKHGSAAVCVGQKVRAGDVLGAVGNTGNTSEPHLHFQLMDRPQAAMAAGLPFRWSPLTIEPDPDPHWAPKKPVAETVEGLPATGQIFRTPESGVMPQPKREASC</sequence>
<evidence type="ECO:0000313" key="3">
    <source>
        <dbReference type="Proteomes" id="UP000250080"/>
    </source>
</evidence>
<dbReference type="Gene3D" id="2.70.70.10">
    <property type="entry name" value="Glucose Permease (Domain IIA)"/>
    <property type="match status" value="1"/>
</dbReference>
<feature type="domain" description="M23ase beta-sheet core" evidence="1">
    <location>
        <begin position="163"/>
        <end position="227"/>
    </location>
</feature>
<evidence type="ECO:0000259" key="1">
    <source>
        <dbReference type="Pfam" id="PF01551"/>
    </source>
</evidence>
<accession>A0A0A8RYS7</accession>
<name>A0A0A8RYS7_9ACTN</name>
<dbReference type="GO" id="GO:0004222">
    <property type="term" value="F:metalloendopeptidase activity"/>
    <property type="evidence" value="ECO:0007669"/>
    <property type="project" value="TreeGrafter"/>
</dbReference>
<dbReference type="OrthoDB" id="9809488at2"/>
<gene>
    <name evidence="2" type="ORF">PFR_JS23_582</name>
</gene>
<proteinExistence type="predicted"/>
<dbReference type="SUPFAM" id="SSF51261">
    <property type="entry name" value="Duplicated hybrid motif"/>
    <property type="match status" value="1"/>
</dbReference>
<dbReference type="EMBL" id="LT618793">
    <property type="protein sequence ID" value="SCQ76202.1"/>
    <property type="molecule type" value="Genomic_DNA"/>
</dbReference>
<dbReference type="PANTHER" id="PTHR21666">
    <property type="entry name" value="PEPTIDASE-RELATED"/>
    <property type="match status" value="1"/>
</dbReference>
<dbReference type="Proteomes" id="UP000250080">
    <property type="component" value="Chromosome I"/>
</dbReference>
<evidence type="ECO:0000313" key="2">
    <source>
        <dbReference type="EMBL" id="SCQ76202.1"/>
    </source>
</evidence>
<dbReference type="InterPro" id="IPR016047">
    <property type="entry name" value="M23ase_b-sheet_dom"/>
</dbReference>
<dbReference type="CDD" id="cd12797">
    <property type="entry name" value="M23_peptidase"/>
    <property type="match status" value="1"/>
</dbReference>
<dbReference type="InterPro" id="IPR050570">
    <property type="entry name" value="Cell_wall_metabolism_enzyme"/>
</dbReference>